<dbReference type="Proteomes" id="UP000199343">
    <property type="component" value="Unassembled WGS sequence"/>
</dbReference>
<dbReference type="SUPFAM" id="SSF51735">
    <property type="entry name" value="NAD(P)-binding Rossmann-fold domains"/>
    <property type="match status" value="1"/>
</dbReference>
<dbReference type="Pfam" id="PF01370">
    <property type="entry name" value="Epimerase"/>
    <property type="match status" value="1"/>
</dbReference>
<evidence type="ECO:0000313" key="3">
    <source>
        <dbReference type="Proteomes" id="UP000199343"/>
    </source>
</evidence>
<dbReference type="InterPro" id="IPR036291">
    <property type="entry name" value="NAD(P)-bd_dom_sf"/>
</dbReference>
<dbReference type="InterPro" id="IPR051783">
    <property type="entry name" value="NAD(P)-dependent_oxidoreduct"/>
</dbReference>
<feature type="domain" description="NAD-dependent epimerase/dehydratase" evidence="1">
    <location>
        <begin position="3"/>
        <end position="181"/>
    </location>
</feature>
<accession>A0A1C6VTV5</accession>
<protein>
    <submittedName>
        <fullName evidence="2">Nucleoside-diphosphate-sugar epimerase</fullName>
    </submittedName>
</protein>
<dbReference type="Gene3D" id="3.40.50.720">
    <property type="entry name" value="NAD(P)-binding Rossmann-like Domain"/>
    <property type="match status" value="1"/>
</dbReference>
<evidence type="ECO:0000259" key="1">
    <source>
        <dbReference type="Pfam" id="PF01370"/>
    </source>
</evidence>
<sequence>MKVLVVGGTGMIGAHTARYLRDRGDDVTVAARGAVDADSPVADLPVLRGDYTRQTFTREDLTPFDAVVFAAGQDVRHLPRDVNETQFWKEAQSAGVPAFAALAKSAGVSRFVQVGSYYHHLRPALADSSAYVAARRDADEGARALADASFTVCTLNPPSIIGAIPGITAKRYRRMVSWAAGNEPQIPDHAPAGGTNYMSVRSLAEAVGGALDRGTAGAAYLVGDANLTFAQFFQLLVDAAGGNRTIAELDEPHPFMPDSMIVQGRGNVLAYEPDPAETALLGYTRGDCERAVAELVEVVRAATAPAA</sequence>
<dbReference type="PANTHER" id="PTHR48079">
    <property type="entry name" value="PROTEIN YEEZ"/>
    <property type="match status" value="1"/>
</dbReference>
<reference evidence="2 3" key="1">
    <citation type="submission" date="2016-06" db="EMBL/GenBank/DDBJ databases">
        <authorList>
            <person name="Kjaerup R.B."/>
            <person name="Dalgaard T.S."/>
            <person name="Juul-Madsen H.R."/>
        </authorList>
    </citation>
    <scope>NUCLEOTIDE SEQUENCE [LARGE SCALE GENOMIC DNA]</scope>
    <source>
        <strain evidence="2 3">DSM 43363</strain>
    </source>
</reference>
<dbReference type="OrthoDB" id="5723970at2"/>
<dbReference type="STRING" id="47871.GA0070608_4134"/>
<proteinExistence type="predicted"/>
<dbReference type="GO" id="GO:0005737">
    <property type="term" value="C:cytoplasm"/>
    <property type="evidence" value="ECO:0007669"/>
    <property type="project" value="TreeGrafter"/>
</dbReference>
<dbReference type="InterPro" id="IPR001509">
    <property type="entry name" value="Epimerase_deHydtase"/>
</dbReference>
<evidence type="ECO:0000313" key="2">
    <source>
        <dbReference type="EMBL" id="SCL69789.1"/>
    </source>
</evidence>
<dbReference type="RefSeq" id="WP_091630163.1">
    <property type="nucleotide sequence ID" value="NZ_FMIC01000002.1"/>
</dbReference>
<dbReference type="PANTHER" id="PTHR48079:SF6">
    <property type="entry name" value="NAD(P)-BINDING DOMAIN-CONTAINING PROTEIN-RELATED"/>
    <property type="match status" value="1"/>
</dbReference>
<gene>
    <name evidence="2" type="ORF">GA0070608_4134</name>
</gene>
<dbReference type="EMBL" id="FMIC01000002">
    <property type="protein sequence ID" value="SCL69789.1"/>
    <property type="molecule type" value="Genomic_DNA"/>
</dbReference>
<dbReference type="AlphaFoldDB" id="A0A1C6VTV5"/>
<organism evidence="2 3">
    <name type="scientific">Micromonospora peucetia</name>
    <dbReference type="NCBI Taxonomy" id="47871"/>
    <lineage>
        <taxon>Bacteria</taxon>
        <taxon>Bacillati</taxon>
        <taxon>Actinomycetota</taxon>
        <taxon>Actinomycetes</taxon>
        <taxon>Micromonosporales</taxon>
        <taxon>Micromonosporaceae</taxon>
        <taxon>Micromonospora</taxon>
    </lineage>
</organism>
<name>A0A1C6VTV5_9ACTN</name>
<dbReference type="GO" id="GO:0004029">
    <property type="term" value="F:aldehyde dehydrogenase (NAD+) activity"/>
    <property type="evidence" value="ECO:0007669"/>
    <property type="project" value="TreeGrafter"/>
</dbReference>